<dbReference type="PANTHER" id="PTHR43222:SF2">
    <property type="entry name" value="NUDIX HYDROLASE 23, CHLOROPLASTIC"/>
    <property type="match status" value="1"/>
</dbReference>
<dbReference type="CDD" id="cd04511">
    <property type="entry name" value="NUDIX_Hydrolase"/>
    <property type="match status" value="1"/>
</dbReference>
<organism evidence="6 7">
    <name type="scientific">Photobacterium sanctipauli</name>
    <dbReference type="NCBI Taxonomy" id="1342794"/>
    <lineage>
        <taxon>Bacteria</taxon>
        <taxon>Pseudomonadati</taxon>
        <taxon>Pseudomonadota</taxon>
        <taxon>Gammaproteobacteria</taxon>
        <taxon>Vibrionales</taxon>
        <taxon>Vibrionaceae</taxon>
        <taxon>Photobacterium</taxon>
    </lineage>
</organism>
<dbReference type="Gene3D" id="3.90.79.10">
    <property type="entry name" value="Nucleoside Triphosphate Pyrophosphohydrolase"/>
    <property type="match status" value="1"/>
</dbReference>
<dbReference type="InterPro" id="IPR000086">
    <property type="entry name" value="NUDIX_hydrolase_dom"/>
</dbReference>
<dbReference type="InterPro" id="IPR020476">
    <property type="entry name" value="Nudix_hydrolase"/>
</dbReference>
<dbReference type="EMBL" id="PYMA01000003">
    <property type="protein sequence ID" value="PSW20538.1"/>
    <property type="molecule type" value="Genomic_DNA"/>
</dbReference>
<evidence type="ECO:0000313" key="6">
    <source>
        <dbReference type="EMBL" id="PSW20538.1"/>
    </source>
</evidence>
<reference evidence="6 7" key="1">
    <citation type="submission" date="2018-01" db="EMBL/GenBank/DDBJ databases">
        <title>Whole genome sequencing of Histamine producing bacteria.</title>
        <authorList>
            <person name="Butler K."/>
        </authorList>
    </citation>
    <scope>NUCLEOTIDE SEQUENCE [LARGE SCALE GENOMIC DNA]</scope>
    <source>
        <strain evidence="6 7">DSM 100436</strain>
    </source>
</reference>
<dbReference type="AlphaFoldDB" id="A0A2T3NWE7"/>
<keyword evidence="7" id="KW-1185">Reference proteome</keyword>
<dbReference type="PANTHER" id="PTHR43222">
    <property type="entry name" value="NUDIX HYDROLASE 23"/>
    <property type="match status" value="1"/>
</dbReference>
<evidence type="ECO:0000256" key="1">
    <source>
        <dbReference type="ARBA" id="ARBA00001946"/>
    </source>
</evidence>
<dbReference type="SUPFAM" id="SSF55811">
    <property type="entry name" value="Nudix"/>
    <property type="match status" value="1"/>
</dbReference>
<dbReference type="Proteomes" id="UP000241771">
    <property type="component" value="Unassembled WGS sequence"/>
</dbReference>
<dbReference type="PROSITE" id="PS51462">
    <property type="entry name" value="NUDIX"/>
    <property type="match status" value="1"/>
</dbReference>
<proteinExistence type="inferred from homology"/>
<accession>A0A2T3NWE7</accession>
<name>A0A2T3NWE7_9GAMM</name>
<dbReference type="Gene3D" id="2.20.70.10">
    <property type="match status" value="1"/>
</dbReference>
<dbReference type="GO" id="GO:0016787">
    <property type="term" value="F:hydrolase activity"/>
    <property type="evidence" value="ECO:0007669"/>
    <property type="project" value="UniProtKB-KW"/>
</dbReference>
<gene>
    <name evidence="6" type="ORF">C9I98_06710</name>
</gene>
<evidence type="ECO:0000256" key="3">
    <source>
        <dbReference type="ARBA" id="ARBA00022842"/>
    </source>
</evidence>
<dbReference type="Pfam" id="PF00293">
    <property type="entry name" value="NUDIX"/>
    <property type="match status" value="1"/>
</dbReference>
<dbReference type="InterPro" id="IPR029401">
    <property type="entry name" value="Nudix_N"/>
</dbReference>
<evidence type="ECO:0000259" key="5">
    <source>
        <dbReference type="PROSITE" id="PS51462"/>
    </source>
</evidence>
<comment type="caution">
    <text evidence="6">The sequence shown here is derived from an EMBL/GenBank/DDBJ whole genome shotgun (WGS) entry which is preliminary data.</text>
</comment>
<dbReference type="PROSITE" id="PS00893">
    <property type="entry name" value="NUDIX_BOX"/>
    <property type="match status" value="1"/>
</dbReference>
<dbReference type="PRINTS" id="PR00502">
    <property type="entry name" value="NUDIXFAMILY"/>
</dbReference>
<dbReference type="RefSeq" id="WP_107271762.1">
    <property type="nucleotide sequence ID" value="NZ_PYMA01000003.1"/>
</dbReference>
<dbReference type="Pfam" id="PF14803">
    <property type="entry name" value="Zn_ribbon_Nudix"/>
    <property type="match status" value="1"/>
</dbReference>
<comment type="cofactor">
    <cofactor evidence="1">
        <name>Mg(2+)</name>
        <dbReference type="ChEBI" id="CHEBI:18420"/>
    </cofactor>
</comment>
<protein>
    <submittedName>
        <fullName evidence="6">NUDIX hydrolase</fullName>
    </submittedName>
</protein>
<evidence type="ECO:0000256" key="2">
    <source>
        <dbReference type="ARBA" id="ARBA00022801"/>
    </source>
</evidence>
<keyword evidence="3" id="KW-0460">Magnesium</keyword>
<dbReference type="InterPro" id="IPR015797">
    <property type="entry name" value="NUDIX_hydrolase-like_dom_sf"/>
</dbReference>
<dbReference type="InterPro" id="IPR020084">
    <property type="entry name" value="NUDIX_hydrolase_CS"/>
</dbReference>
<comment type="similarity">
    <text evidence="4">Belongs to the Nudix hydrolase family.</text>
</comment>
<sequence length="196" mass="21816">MLHKKIHFCSQCGGDEVLMQVPSGDTHARPVCQDCGHIVYQNPTVIAGCIIEHEGKFLLGKRAIEPMLGKWSIPAGFMENGETVEQAAVREALEETGATVEVLGPYSIFSVPQMNQVYIIFRARFVGFEQPFGDETSEVSFVTKDEVPWNELTYPAIGQILTRYINEEDHGQFGLYMGCYEQGLVHPFGNANPCIN</sequence>
<keyword evidence="2 4" id="KW-0378">Hydrolase</keyword>
<evidence type="ECO:0000256" key="4">
    <source>
        <dbReference type="RuleBase" id="RU003476"/>
    </source>
</evidence>
<evidence type="ECO:0000313" key="7">
    <source>
        <dbReference type="Proteomes" id="UP000241771"/>
    </source>
</evidence>
<feature type="domain" description="Nudix hydrolase" evidence="5">
    <location>
        <begin position="42"/>
        <end position="166"/>
    </location>
</feature>